<comment type="caution">
    <text evidence="1">The sequence shown here is derived from an EMBL/GenBank/DDBJ whole genome shotgun (WGS) entry which is preliminary data.</text>
</comment>
<evidence type="ECO:0000313" key="2">
    <source>
        <dbReference type="Proteomes" id="UP000663828"/>
    </source>
</evidence>
<proteinExistence type="predicted"/>
<name>A0A816GXM9_ADIRI</name>
<accession>A0A816GXM9</accession>
<keyword evidence="2" id="KW-1185">Reference proteome</keyword>
<dbReference type="AlphaFoldDB" id="A0A816GXM9"/>
<gene>
    <name evidence="1" type="ORF">XAT740_LOCUS60277</name>
</gene>
<dbReference type="Proteomes" id="UP000663828">
    <property type="component" value="Unassembled WGS sequence"/>
</dbReference>
<protein>
    <submittedName>
        <fullName evidence="1">Uncharacterized protein</fullName>
    </submittedName>
</protein>
<dbReference type="EMBL" id="CAJNOR010014712">
    <property type="protein sequence ID" value="CAF1679524.1"/>
    <property type="molecule type" value="Genomic_DNA"/>
</dbReference>
<reference evidence="1" key="1">
    <citation type="submission" date="2021-02" db="EMBL/GenBank/DDBJ databases">
        <authorList>
            <person name="Nowell W R."/>
        </authorList>
    </citation>
    <scope>NUCLEOTIDE SEQUENCE</scope>
</reference>
<evidence type="ECO:0000313" key="1">
    <source>
        <dbReference type="EMBL" id="CAF1679524.1"/>
    </source>
</evidence>
<sequence length="138" mass="16100">MPHWLRQVFIHQASDRCTFVDKPSTMSDVDAMFCQDKSIENRTIRDENSIDVKQIRKDTIVIDKFQACFIDCQCQCEAKKVIPQRTISKCDDFKSQLFDELFQQIRGSSYAIDCCCDCGKKGIRKLRFNYTTGDKTKF</sequence>
<organism evidence="1 2">
    <name type="scientific">Adineta ricciae</name>
    <name type="common">Rotifer</name>
    <dbReference type="NCBI Taxonomy" id="249248"/>
    <lineage>
        <taxon>Eukaryota</taxon>
        <taxon>Metazoa</taxon>
        <taxon>Spiralia</taxon>
        <taxon>Gnathifera</taxon>
        <taxon>Rotifera</taxon>
        <taxon>Eurotatoria</taxon>
        <taxon>Bdelloidea</taxon>
        <taxon>Adinetida</taxon>
        <taxon>Adinetidae</taxon>
        <taxon>Adineta</taxon>
    </lineage>
</organism>